<comment type="similarity">
    <text evidence="2">Belongs to the HD-ZIP homeobox family. Class II subfamily.</text>
</comment>
<evidence type="ECO:0000256" key="8">
    <source>
        <dbReference type="PROSITE-ProRule" id="PRU00108"/>
    </source>
</evidence>
<keyword evidence="6" id="KW-0804">Transcription</keyword>
<feature type="compositionally biased region" description="Low complexity" evidence="11">
    <location>
        <begin position="61"/>
        <end position="72"/>
    </location>
</feature>
<dbReference type="GO" id="GO:0000981">
    <property type="term" value="F:DNA-binding transcription factor activity, RNA polymerase II-specific"/>
    <property type="evidence" value="ECO:0007669"/>
    <property type="project" value="InterPro"/>
</dbReference>
<evidence type="ECO:0000256" key="10">
    <source>
        <dbReference type="SAM" id="Coils"/>
    </source>
</evidence>
<dbReference type="RefSeq" id="XP_031383630.1">
    <property type="nucleotide sequence ID" value="XM_031527770.1"/>
</dbReference>
<name>A0A6P8CJZ8_PUNGR</name>
<keyword evidence="7 8" id="KW-0539">Nucleus</keyword>
<feature type="coiled-coil region" evidence="10">
    <location>
        <begin position="125"/>
        <end position="166"/>
    </location>
</feature>
<dbReference type="AlphaFoldDB" id="A0A6P8CJZ8"/>
<evidence type="ECO:0000256" key="2">
    <source>
        <dbReference type="ARBA" id="ARBA00006074"/>
    </source>
</evidence>
<protein>
    <submittedName>
        <fullName evidence="14">Homeobox-leucine zipper protein HAT22-like</fullName>
    </submittedName>
</protein>
<dbReference type="SUPFAM" id="SSF46689">
    <property type="entry name" value="Homeodomain-like"/>
    <property type="match status" value="1"/>
</dbReference>
<dbReference type="InterPro" id="IPR009057">
    <property type="entry name" value="Homeodomain-like_sf"/>
</dbReference>
<evidence type="ECO:0000256" key="7">
    <source>
        <dbReference type="ARBA" id="ARBA00023242"/>
    </source>
</evidence>
<feature type="region of interest" description="Disordered" evidence="11">
    <location>
        <begin position="23"/>
        <end position="72"/>
    </location>
</feature>
<feature type="compositionally biased region" description="Basic and acidic residues" evidence="11">
    <location>
        <begin position="36"/>
        <end position="49"/>
    </location>
</feature>
<keyword evidence="10" id="KW-0175">Coiled coil</keyword>
<proteinExistence type="inferred from homology"/>
<dbReference type="GO" id="GO:0043565">
    <property type="term" value="F:sequence-specific DNA binding"/>
    <property type="evidence" value="ECO:0007669"/>
    <property type="project" value="InterPro"/>
</dbReference>
<feature type="DNA-binding region" description="Homeobox" evidence="8">
    <location>
        <begin position="75"/>
        <end position="134"/>
    </location>
</feature>
<evidence type="ECO:0000313" key="14">
    <source>
        <dbReference type="RefSeq" id="XP_031383630.1"/>
    </source>
</evidence>
<dbReference type="InterPro" id="IPR001356">
    <property type="entry name" value="HD"/>
</dbReference>
<dbReference type="Proteomes" id="UP000515151">
    <property type="component" value="Chromosome 2"/>
</dbReference>
<evidence type="ECO:0000256" key="4">
    <source>
        <dbReference type="ARBA" id="ARBA00023125"/>
    </source>
</evidence>
<dbReference type="CDD" id="cd00086">
    <property type="entry name" value="homeodomain"/>
    <property type="match status" value="1"/>
</dbReference>
<dbReference type="InterPro" id="IPR017970">
    <property type="entry name" value="Homeobox_CS"/>
</dbReference>
<dbReference type="OrthoDB" id="6159439at2759"/>
<sequence length="202" mass="22913">MDGTLNGNSKRRDKSYMMSLGLSFSGCSEEDEEHQEEEKEDRMAVDRAKATAVKTNKVRRSNSIGNGHDGNNIDGCRKKLRLTKEQSALLEESFKLHSTLAPAQKQALADQLNLKPRQVEVWFQNRRARSKLKQIELDFERLKKKCDSLSDRNQRLEKELHDLKSMKDDRSSSSTVQLPSLSPASFLLCSSCQKIIGAGERN</sequence>
<feature type="domain" description="Homeobox" evidence="12">
    <location>
        <begin position="73"/>
        <end position="133"/>
    </location>
</feature>
<dbReference type="Gene3D" id="1.10.10.60">
    <property type="entry name" value="Homeodomain-like"/>
    <property type="match status" value="1"/>
</dbReference>
<dbReference type="Pfam" id="PF00046">
    <property type="entry name" value="Homeodomain"/>
    <property type="match status" value="1"/>
</dbReference>
<accession>A0A6P8CJZ8</accession>
<keyword evidence="4 8" id="KW-0238">DNA-binding</keyword>
<evidence type="ECO:0000256" key="11">
    <source>
        <dbReference type="SAM" id="MobiDB-lite"/>
    </source>
</evidence>
<dbReference type="SMART" id="SM00340">
    <property type="entry name" value="HALZ"/>
    <property type="match status" value="1"/>
</dbReference>
<dbReference type="PROSITE" id="PS00027">
    <property type="entry name" value="HOMEOBOX_1"/>
    <property type="match status" value="1"/>
</dbReference>
<dbReference type="InterPro" id="IPR050762">
    <property type="entry name" value="HD-ZIP_Homeobox_LZ_Class_II"/>
</dbReference>
<evidence type="ECO:0000256" key="9">
    <source>
        <dbReference type="RuleBase" id="RU000682"/>
    </source>
</evidence>
<evidence type="ECO:0000256" key="1">
    <source>
        <dbReference type="ARBA" id="ARBA00004123"/>
    </source>
</evidence>
<organism evidence="13 14">
    <name type="scientific">Punica granatum</name>
    <name type="common">Pomegranate</name>
    <dbReference type="NCBI Taxonomy" id="22663"/>
    <lineage>
        <taxon>Eukaryota</taxon>
        <taxon>Viridiplantae</taxon>
        <taxon>Streptophyta</taxon>
        <taxon>Embryophyta</taxon>
        <taxon>Tracheophyta</taxon>
        <taxon>Spermatophyta</taxon>
        <taxon>Magnoliopsida</taxon>
        <taxon>eudicotyledons</taxon>
        <taxon>Gunneridae</taxon>
        <taxon>Pentapetalae</taxon>
        <taxon>rosids</taxon>
        <taxon>malvids</taxon>
        <taxon>Myrtales</taxon>
        <taxon>Lythraceae</taxon>
        <taxon>Punica</taxon>
    </lineage>
</organism>
<dbReference type="GO" id="GO:0005634">
    <property type="term" value="C:nucleus"/>
    <property type="evidence" value="ECO:0007669"/>
    <property type="project" value="UniProtKB-SubCell"/>
</dbReference>
<keyword evidence="13" id="KW-1185">Reference proteome</keyword>
<evidence type="ECO:0000313" key="13">
    <source>
        <dbReference type="Proteomes" id="UP000515151"/>
    </source>
</evidence>
<gene>
    <name evidence="14" type="primary">LOC116197594</name>
</gene>
<dbReference type="PANTHER" id="PTHR45714:SF72">
    <property type="entry name" value="HOMEOBOX-LEUCINE ZIPPER PROTEIN HOX26-RELATED"/>
    <property type="match status" value="1"/>
</dbReference>
<dbReference type="InterPro" id="IPR003106">
    <property type="entry name" value="Leu_zip_homeo"/>
</dbReference>
<keyword evidence="5 8" id="KW-0371">Homeobox</keyword>
<dbReference type="SMART" id="SM00389">
    <property type="entry name" value="HOX"/>
    <property type="match status" value="1"/>
</dbReference>
<evidence type="ECO:0000256" key="6">
    <source>
        <dbReference type="ARBA" id="ARBA00023163"/>
    </source>
</evidence>
<evidence type="ECO:0000256" key="5">
    <source>
        <dbReference type="ARBA" id="ARBA00023155"/>
    </source>
</evidence>
<evidence type="ECO:0000256" key="3">
    <source>
        <dbReference type="ARBA" id="ARBA00023015"/>
    </source>
</evidence>
<dbReference type="Pfam" id="PF02183">
    <property type="entry name" value="HALZ"/>
    <property type="match status" value="1"/>
</dbReference>
<evidence type="ECO:0000259" key="12">
    <source>
        <dbReference type="PROSITE" id="PS50071"/>
    </source>
</evidence>
<dbReference type="PROSITE" id="PS50071">
    <property type="entry name" value="HOMEOBOX_2"/>
    <property type="match status" value="1"/>
</dbReference>
<dbReference type="FunFam" id="1.10.10.60:FF:000577">
    <property type="entry name" value="Homeobox-leucine zipper protein 18"/>
    <property type="match status" value="1"/>
</dbReference>
<keyword evidence="3" id="KW-0805">Transcription regulation</keyword>
<comment type="subcellular location">
    <subcellularLocation>
        <location evidence="1 8 9">Nucleus</location>
    </subcellularLocation>
</comment>
<reference evidence="14" key="2">
    <citation type="submission" date="2025-08" db="UniProtKB">
        <authorList>
            <consortium name="RefSeq"/>
        </authorList>
    </citation>
    <scope>IDENTIFICATION</scope>
    <source>
        <tissue evidence="14">Leaf</tissue>
    </source>
</reference>
<reference evidence="13" key="1">
    <citation type="journal article" date="2020" name="Plant Biotechnol. J.">
        <title>The pomegranate (Punica granatum L.) draft genome dissects genetic divergence between soft- and hard-seeded cultivars.</title>
        <authorList>
            <person name="Luo X."/>
            <person name="Li H."/>
            <person name="Wu Z."/>
            <person name="Yao W."/>
            <person name="Zhao P."/>
            <person name="Cao D."/>
            <person name="Yu H."/>
            <person name="Li K."/>
            <person name="Poudel K."/>
            <person name="Zhao D."/>
            <person name="Zhang F."/>
            <person name="Xia X."/>
            <person name="Chen L."/>
            <person name="Wang Q."/>
            <person name="Jing D."/>
            <person name="Cao S."/>
        </authorList>
    </citation>
    <scope>NUCLEOTIDE SEQUENCE [LARGE SCALE GENOMIC DNA]</scope>
    <source>
        <strain evidence="13">cv. Tunisia</strain>
    </source>
</reference>
<dbReference type="GeneID" id="116197594"/>
<dbReference type="PANTHER" id="PTHR45714">
    <property type="entry name" value="HOMEOBOX-LEUCINE ZIPPER PROTEIN HAT14"/>
    <property type="match status" value="1"/>
</dbReference>